<evidence type="ECO:0000313" key="5">
    <source>
        <dbReference type="EMBL" id="JAG32354.1"/>
    </source>
</evidence>
<reference evidence="4" key="1">
    <citation type="journal article" date="2014" name="PLoS ONE">
        <title>Transcriptome-Based Identification of ABC Transporters in the Western Tarnished Plant Bug Lygus hesperus.</title>
        <authorList>
            <person name="Hull J.J."/>
            <person name="Chaney K."/>
            <person name="Geib S.M."/>
            <person name="Fabrick J.A."/>
            <person name="Brent C.S."/>
            <person name="Walsh D."/>
            <person name="Lavine L.C."/>
        </authorList>
    </citation>
    <scope>NUCLEOTIDE SEQUENCE</scope>
</reference>
<evidence type="ECO:0000256" key="1">
    <source>
        <dbReference type="SAM" id="MobiDB-lite"/>
    </source>
</evidence>
<feature type="compositionally biased region" description="Polar residues" evidence="1">
    <location>
        <begin position="45"/>
        <end position="57"/>
    </location>
</feature>
<feature type="chain" id="PRO_5007389939" description="Secreted protein" evidence="2">
    <location>
        <begin position="24"/>
        <end position="132"/>
    </location>
</feature>
<evidence type="ECO:0000313" key="3">
    <source>
        <dbReference type="EMBL" id="JAG32352.1"/>
    </source>
</evidence>
<proteinExistence type="predicted"/>
<feature type="region of interest" description="Disordered" evidence="1">
    <location>
        <begin position="45"/>
        <end position="102"/>
    </location>
</feature>
<evidence type="ECO:0008006" key="6">
    <source>
        <dbReference type="Google" id="ProtNLM"/>
    </source>
</evidence>
<evidence type="ECO:0000256" key="2">
    <source>
        <dbReference type="SAM" id="SignalP"/>
    </source>
</evidence>
<keyword evidence="2" id="KW-0732">Signal</keyword>
<dbReference type="EMBL" id="GBHO01011251">
    <property type="protein sequence ID" value="JAG32353.1"/>
    <property type="molecule type" value="Transcribed_RNA"/>
</dbReference>
<sequence length="132" mass="14727">MATACILMLIGAILVLNSGSCNARPRYEYSGEYIDDAENDLKGISTKNDVSPWNSKSNPHKGFKRVIPWPVEGHQPAESRLEASTTHQPSTKTTTTSTHKPVFGRDRVLDQLHDYTGNKKPIYHSAVEGWIF</sequence>
<feature type="signal peptide" evidence="2">
    <location>
        <begin position="1"/>
        <end position="23"/>
    </location>
</feature>
<feature type="compositionally biased region" description="Low complexity" evidence="1">
    <location>
        <begin position="85"/>
        <end position="101"/>
    </location>
</feature>
<accession>A0A0A9YMM6</accession>
<name>A0A0A9YMM6_LYGHE</name>
<reference evidence="4" key="2">
    <citation type="submission" date="2014-07" db="EMBL/GenBank/DDBJ databases">
        <authorList>
            <person name="Hull J."/>
        </authorList>
    </citation>
    <scope>NUCLEOTIDE SEQUENCE</scope>
</reference>
<dbReference type="EMBL" id="GBHO01011250">
    <property type="protein sequence ID" value="JAG32354.1"/>
    <property type="molecule type" value="Transcribed_RNA"/>
</dbReference>
<protein>
    <recommendedName>
        <fullName evidence="6">Secreted protein</fullName>
    </recommendedName>
</protein>
<organism evidence="4">
    <name type="scientific">Lygus hesperus</name>
    <name type="common">Western plant bug</name>
    <dbReference type="NCBI Taxonomy" id="30085"/>
    <lineage>
        <taxon>Eukaryota</taxon>
        <taxon>Metazoa</taxon>
        <taxon>Ecdysozoa</taxon>
        <taxon>Arthropoda</taxon>
        <taxon>Hexapoda</taxon>
        <taxon>Insecta</taxon>
        <taxon>Pterygota</taxon>
        <taxon>Neoptera</taxon>
        <taxon>Paraneoptera</taxon>
        <taxon>Hemiptera</taxon>
        <taxon>Heteroptera</taxon>
        <taxon>Panheteroptera</taxon>
        <taxon>Cimicomorpha</taxon>
        <taxon>Miridae</taxon>
        <taxon>Mirini</taxon>
        <taxon>Lygus</taxon>
    </lineage>
</organism>
<dbReference type="EMBL" id="GBHO01011252">
    <property type="protein sequence ID" value="JAG32352.1"/>
    <property type="molecule type" value="Transcribed_RNA"/>
</dbReference>
<gene>
    <name evidence="3" type="ORF">CM83_39511</name>
    <name evidence="4" type="ORF">CM83_39512</name>
    <name evidence="5" type="ORF">CM83_39514</name>
</gene>
<dbReference type="AlphaFoldDB" id="A0A0A9YMM6"/>
<evidence type="ECO:0000313" key="4">
    <source>
        <dbReference type="EMBL" id="JAG32353.1"/>
    </source>
</evidence>